<comment type="subcellular location">
    <subcellularLocation>
        <location evidence="1">Nucleus</location>
    </subcellularLocation>
</comment>
<feature type="compositionally biased region" description="Acidic residues" evidence="4">
    <location>
        <begin position="60"/>
        <end position="72"/>
    </location>
</feature>
<evidence type="ECO:0000256" key="1">
    <source>
        <dbReference type="ARBA" id="ARBA00004123"/>
    </source>
</evidence>
<feature type="compositionally biased region" description="Basic and acidic residues" evidence="4">
    <location>
        <begin position="329"/>
        <end position="458"/>
    </location>
</feature>
<organism evidence="6 7">
    <name type="scientific">Paramarasmius palmivorus</name>
    <dbReference type="NCBI Taxonomy" id="297713"/>
    <lineage>
        <taxon>Eukaryota</taxon>
        <taxon>Fungi</taxon>
        <taxon>Dikarya</taxon>
        <taxon>Basidiomycota</taxon>
        <taxon>Agaricomycotina</taxon>
        <taxon>Agaricomycetes</taxon>
        <taxon>Agaricomycetidae</taxon>
        <taxon>Agaricales</taxon>
        <taxon>Marasmiineae</taxon>
        <taxon>Marasmiaceae</taxon>
        <taxon>Paramarasmius</taxon>
    </lineage>
</organism>
<reference evidence="6 7" key="1">
    <citation type="submission" date="2024-01" db="EMBL/GenBank/DDBJ databases">
        <title>A draft genome for a cacao thread blight-causing isolate of Paramarasmius palmivorus.</title>
        <authorList>
            <person name="Baruah I.K."/>
            <person name="Bukari Y."/>
            <person name="Amoako-Attah I."/>
            <person name="Meinhardt L.W."/>
            <person name="Bailey B.A."/>
            <person name="Cohen S.P."/>
        </authorList>
    </citation>
    <scope>NUCLEOTIDE SEQUENCE [LARGE SCALE GENOMIC DNA]</scope>
    <source>
        <strain evidence="6 7">GH-12</strain>
    </source>
</reference>
<dbReference type="Pfam" id="PF12656">
    <property type="entry name" value="G-patch_2"/>
    <property type="match status" value="1"/>
</dbReference>
<evidence type="ECO:0000256" key="4">
    <source>
        <dbReference type="SAM" id="MobiDB-lite"/>
    </source>
</evidence>
<keyword evidence="3" id="KW-0539">Nucleus</keyword>
<dbReference type="InterPro" id="IPR026822">
    <property type="entry name" value="Spp2/MOS2_G-patch"/>
</dbReference>
<keyword evidence="7" id="KW-1185">Reference proteome</keyword>
<dbReference type="GO" id="GO:0003676">
    <property type="term" value="F:nucleic acid binding"/>
    <property type="evidence" value="ECO:0007669"/>
    <property type="project" value="InterPro"/>
</dbReference>
<feature type="region of interest" description="Disordered" evidence="4">
    <location>
        <begin position="315"/>
        <end position="458"/>
    </location>
</feature>
<evidence type="ECO:0000256" key="3">
    <source>
        <dbReference type="ARBA" id="ARBA00023242"/>
    </source>
</evidence>
<dbReference type="AlphaFoldDB" id="A0AAW0D4J5"/>
<feature type="region of interest" description="Disordered" evidence="4">
    <location>
        <begin position="136"/>
        <end position="170"/>
    </location>
</feature>
<proteinExistence type="inferred from homology"/>
<feature type="compositionally biased region" description="Low complexity" evidence="4">
    <location>
        <begin position="16"/>
        <end position="27"/>
    </location>
</feature>
<accession>A0AAW0D4J5</accession>
<dbReference type="PANTHER" id="PTHR15818:SF2">
    <property type="entry name" value="G-PATCH DOMAIN AND KOW MOTIFS-CONTAINING PROTEIN"/>
    <property type="match status" value="1"/>
</dbReference>
<evidence type="ECO:0000256" key="2">
    <source>
        <dbReference type="ARBA" id="ARBA00008576"/>
    </source>
</evidence>
<dbReference type="GO" id="GO:0005681">
    <property type="term" value="C:spliceosomal complex"/>
    <property type="evidence" value="ECO:0007669"/>
    <property type="project" value="TreeGrafter"/>
</dbReference>
<dbReference type="GO" id="GO:0000398">
    <property type="term" value="P:mRNA splicing, via spliceosome"/>
    <property type="evidence" value="ECO:0007669"/>
    <property type="project" value="InterPro"/>
</dbReference>
<dbReference type="Proteomes" id="UP001383192">
    <property type="component" value="Unassembled WGS sequence"/>
</dbReference>
<comment type="caution">
    <text evidence="6">The sequence shown here is derived from an EMBL/GenBank/DDBJ whole genome shotgun (WGS) entry which is preliminary data.</text>
</comment>
<dbReference type="EMBL" id="JAYKXP010000024">
    <property type="protein sequence ID" value="KAK7045695.1"/>
    <property type="molecule type" value="Genomic_DNA"/>
</dbReference>
<evidence type="ECO:0000313" key="6">
    <source>
        <dbReference type="EMBL" id="KAK7045695.1"/>
    </source>
</evidence>
<feature type="compositionally biased region" description="Polar residues" evidence="4">
    <location>
        <begin position="39"/>
        <end position="56"/>
    </location>
</feature>
<evidence type="ECO:0000313" key="7">
    <source>
        <dbReference type="Proteomes" id="UP001383192"/>
    </source>
</evidence>
<dbReference type="InterPro" id="IPR045166">
    <property type="entry name" value="Spp2-like"/>
</dbReference>
<sequence length="458" mass="51779">MSQKVSFTVRRPTPISRASSEADSDSSFKAPALPRHLANESTPGSPLAQSGTSSPRATYEDGDSSDEDEGMQDELITGFDKFGVERCVQSNPKQIHPSQLTKVRNGNHFLSLKKPKKVPEGPLVIPALKNRDWREMARRRRSAGQFVPESAKAGKDGADGSVGGLGTRETIGTGPVLSGLQVKKKEVVTVKEEDTEMVEVTVKEEVKVEKIEETEDQRALRAILAGADGDDSGMDIPEIPISISEADAYKQDVGELPDSASLEDYSRVPVSQFGAAMLRGMGWKEGTAASRKGKGAIEPYIPEARPALLGIGAKEMETFDDGSGKKGSKRPEKRYIPVVKKDRDGNVVDDTSRRDKDKDRDRQRSVSPRRDSRASSRRGSPDRRDYDDRRKEYSRRDSRREREREYGYDKDRDRDRDRRDRDRDRERLDHGRDYDKERDRDRRRERDRGDRDRRRDRS</sequence>
<evidence type="ECO:0000259" key="5">
    <source>
        <dbReference type="PROSITE" id="PS50174"/>
    </source>
</evidence>
<gene>
    <name evidence="6" type="primary">spp2</name>
    <name evidence="6" type="ORF">VNI00_007528</name>
</gene>
<dbReference type="PROSITE" id="PS50174">
    <property type="entry name" value="G_PATCH"/>
    <property type="match status" value="1"/>
</dbReference>
<feature type="region of interest" description="Disordered" evidence="4">
    <location>
        <begin position="1"/>
        <end position="76"/>
    </location>
</feature>
<dbReference type="InterPro" id="IPR000467">
    <property type="entry name" value="G_patch_dom"/>
</dbReference>
<protein>
    <submittedName>
        <fullName evidence="6">DNA primase large subunit Spp2</fullName>
    </submittedName>
</protein>
<dbReference type="PANTHER" id="PTHR15818">
    <property type="entry name" value="G PATCH AND KOW-CONTAINING"/>
    <property type="match status" value="1"/>
</dbReference>
<feature type="domain" description="G-patch" evidence="5">
    <location>
        <begin position="270"/>
        <end position="316"/>
    </location>
</feature>
<comment type="similarity">
    <text evidence="2">Belongs to the SPP2 family.</text>
</comment>
<name>A0AAW0D4J5_9AGAR</name>